<dbReference type="Gene3D" id="2.30.160.11">
    <property type="match status" value="1"/>
</dbReference>
<feature type="domain" description="G-protein coupled receptors family 2 profile 2" evidence="15">
    <location>
        <begin position="210"/>
        <end position="467"/>
    </location>
</feature>
<dbReference type="AlphaFoldDB" id="B4PIV5"/>
<comment type="subcellular location">
    <subcellularLocation>
        <location evidence="1">Cell membrane</location>
        <topology evidence="1">Multi-pass membrane protein</topology>
    </subcellularLocation>
</comment>
<feature type="transmembrane region" description="Helical" evidence="13">
    <location>
        <begin position="363"/>
        <end position="388"/>
    </location>
</feature>
<dbReference type="KEGG" id="dya:Dyak_GE21499"/>
<evidence type="ECO:0000313" key="17">
    <source>
        <dbReference type="Proteomes" id="UP000002282"/>
    </source>
</evidence>
<dbReference type="PROSITE" id="PS50261">
    <property type="entry name" value="G_PROTEIN_RECEP_F2_4"/>
    <property type="match status" value="1"/>
</dbReference>
<dbReference type="Proteomes" id="UP000002282">
    <property type="component" value="Chromosome 3L"/>
</dbReference>
<keyword evidence="17" id="KW-1185">Reference proteome</keyword>
<keyword evidence="4 13" id="KW-0812">Transmembrane</keyword>
<dbReference type="eggNOG" id="KOG4193">
    <property type="taxonomic scope" value="Eukaryota"/>
</dbReference>
<dbReference type="FunFam" id="2.170.180.11:FF:000001">
    <property type="entry name" value="G-protein coupled receptor Mth"/>
    <property type="match status" value="1"/>
</dbReference>
<evidence type="ECO:0000313" key="16">
    <source>
        <dbReference type="EMBL" id="EDW93525.2"/>
    </source>
</evidence>
<evidence type="ECO:0000256" key="3">
    <source>
        <dbReference type="ARBA" id="ARBA00022475"/>
    </source>
</evidence>
<accession>B4PIV5</accession>
<feature type="transmembrane region" description="Helical" evidence="13">
    <location>
        <begin position="442"/>
        <end position="465"/>
    </location>
</feature>
<dbReference type="FunFam" id="2.30.160.11:FF:000001">
    <property type="entry name" value="G-protein coupled receptor Mth"/>
    <property type="match status" value="1"/>
</dbReference>
<evidence type="ECO:0000256" key="5">
    <source>
        <dbReference type="ARBA" id="ARBA00022729"/>
    </source>
</evidence>
<dbReference type="InterPro" id="IPR017981">
    <property type="entry name" value="GPCR_2-like_7TM"/>
</dbReference>
<dbReference type="Pfam" id="PF06652">
    <property type="entry name" value="Methuselah_N"/>
    <property type="match status" value="1"/>
</dbReference>
<dbReference type="InterPro" id="IPR044860">
    <property type="entry name" value="Methusela_ecto_dom_1"/>
</dbReference>
<comment type="similarity">
    <text evidence="2">Belongs to the G-protein coupled receptor 2 family. Mth subfamily.</text>
</comment>
<dbReference type="SUPFAM" id="SSF63877">
    <property type="entry name" value="Methuselah ectodomain"/>
    <property type="match status" value="1"/>
</dbReference>
<evidence type="ECO:0000256" key="4">
    <source>
        <dbReference type="ARBA" id="ARBA00022692"/>
    </source>
</evidence>
<keyword evidence="6 13" id="KW-1133">Transmembrane helix</keyword>
<keyword evidence="12" id="KW-0807">Transducer</keyword>
<proteinExistence type="inferred from homology"/>
<evidence type="ECO:0000256" key="14">
    <source>
        <dbReference type="SAM" id="SignalP"/>
    </source>
</evidence>
<evidence type="ECO:0000256" key="2">
    <source>
        <dbReference type="ARBA" id="ARBA00008979"/>
    </source>
</evidence>
<keyword evidence="3" id="KW-1003">Cell membrane</keyword>
<dbReference type="SUPFAM" id="SSF81321">
    <property type="entry name" value="Family A G protein-coupled receptor-like"/>
    <property type="match status" value="1"/>
</dbReference>
<dbReference type="GO" id="GO:0007166">
    <property type="term" value="P:cell surface receptor signaling pathway"/>
    <property type="evidence" value="ECO:0007669"/>
    <property type="project" value="InterPro"/>
</dbReference>
<feature type="transmembrane region" description="Helical" evidence="13">
    <location>
        <begin position="212"/>
        <end position="234"/>
    </location>
</feature>
<evidence type="ECO:0000256" key="1">
    <source>
        <dbReference type="ARBA" id="ARBA00004651"/>
    </source>
</evidence>
<evidence type="ECO:0000256" key="11">
    <source>
        <dbReference type="ARBA" id="ARBA00023180"/>
    </source>
</evidence>
<dbReference type="EMBL" id="CM000159">
    <property type="protein sequence ID" value="EDW93525.2"/>
    <property type="molecule type" value="Genomic_DNA"/>
</dbReference>
<keyword evidence="7" id="KW-0297">G-protein coupled receptor</keyword>
<evidence type="ECO:0000256" key="10">
    <source>
        <dbReference type="ARBA" id="ARBA00023170"/>
    </source>
</evidence>
<feature type="transmembrane region" description="Helical" evidence="13">
    <location>
        <begin position="414"/>
        <end position="436"/>
    </location>
</feature>
<evidence type="ECO:0000256" key="8">
    <source>
        <dbReference type="ARBA" id="ARBA00023136"/>
    </source>
</evidence>
<feature type="transmembrane region" description="Helical" evidence="13">
    <location>
        <begin position="271"/>
        <end position="292"/>
    </location>
</feature>
<reference evidence="16 17" key="2">
    <citation type="journal article" date="2007" name="PLoS Biol.">
        <title>Principles of genome evolution in the Drosophila melanogaster species group.</title>
        <authorList>
            <person name="Ranz J.M."/>
            <person name="Maurin D."/>
            <person name="Chan Y.S."/>
            <person name="von Grotthuss M."/>
            <person name="Hillier L.W."/>
            <person name="Roote J."/>
            <person name="Ashburner M."/>
            <person name="Bergman C.M."/>
        </authorList>
    </citation>
    <scope>NUCLEOTIDE SEQUENCE [LARGE SCALE GENOMIC DNA]</scope>
    <source>
        <strain evidence="17">Tai18E2 / Tucson 14021-0261.01</strain>
    </source>
</reference>
<keyword evidence="9" id="KW-1015">Disulfide bond</keyword>
<evidence type="ECO:0000256" key="7">
    <source>
        <dbReference type="ARBA" id="ARBA00023040"/>
    </source>
</evidence>
<evidence type="ECO:0000256" key="13">
    <source>
        <dbReference type="SAM" id="Phobius"/>
    </source>
</evidence>
<dbReference type="InterPro" id="IPR036272">
    <property type="entry name" value="Methuselah_N_sf"/>
</dbReference>
<evidence type="ECO:0000256" key="12">
    <source>
        <dbReference type="ARBA" id="ARBA00023224"/>
    </source>
</evidence>
<keyword evidence="10" id="KW-0675">Receptor</keyword>
<feature type="transmembrane region" description="Helical" evidence="13">
    <location>
        <begin position="312"/>
        <end position="333"/>
    </location>
</feature>
<evidence type="ECO:0000259" key="15">
    <source>
        <dbReference type="PROSITE" id="PS50261"/>
    </source>
</evidence>
<feature type="transmembrane region" description="Helical" evidence="13">
    <location>
        <begin position="246"/>
        <end position="265"/>
    </location>
</feature>
<dbReference type="GO" id="GO:0008528">
    <property type="term" value="F:G protein-coupled peptide receptor activity"/>
    <property type="evidence" value="ECO:0007669"/>
    <property type="project" value="TreeGrafter"/>
</dbReference>
<protein>
    <recommendedName>
        <fullName evidence="15">G-protein coupled receptors family 2 profile 2 domain-containing protein</fullName>
    </recommendedName>
</protein>
<name>B4PIV5_DROYA</name>
<dbReference type="InterPro" id="IPR023311">
    <property type="entry name" value="Methusela_ecto_dom_2"/>
</dbReference>
<organism evidence="16 17">
    <name type="scientific">Drosophila yakuba</name>
    <name type="common">Fruit fly</name>
    <dbReference type="NCBI Taxonomy" id="7245"/>
    <lineage>
        <taxon>Eukaryota</taxon>
        <taxon>Metazoa</taxon>
        <taxon>Ecdysozoa</taxon>
        <taxon>Arthropoda</taxon>
        <taxon>Hexapoda</taxon>
        <taxon>Insecta</taxon>
        <taxon>Pterygota</taxon>
        <taxon>Neoptera</taxon>
        <taxon>Endopterygota</taxon>
        <taxon>Diptera</taxon>
        <taxon>Brachycera</taxon>
        <taxon>Muscomorpha</taxon>
        <taxon>Ephydroidea</taxon>
        <taxon>Drosophilidae</taxon>
        <taxon>Drosophila</taxon>
        <taxon>Sophophora</taxon>
    </lineage>
</organism>
<dbReference type="InterPro" id="IPR010596">
    <property type="entry name" value="Methuselah_N_dom"/>
</dbReference>
<dbReference type="CDD" id="cd00251">
    <property type="entry name" value="Mth_Ecto"/>
    <property type="match status" value="1"/>
</dbReference>
<dbReference type="InterPro" id="IPR051384">
    <property type="entry name" value="Mth_GPCR"/>
</dbReference>
<dbReference type="Gene3D" id="2.170.180.11">
    <property type="entry name" value="Methuselah ectodomain, domain 2"/>
    <property type="match status" value="1"/>
</dbReference>
<feature type="chain" id="PRO_5006458989" description="G-protein coupled receptors family 2 profile 2 domain-containing protein" evidence="14">
    <location>
        <begin position="19"/>
        <end position="513"/>
    </location>
</feature>
<reference evidence="16 17" key="1">
    <citation type="journal article" date="2007" name="Nature">
        <title>Evolution of genes and genomes on the Drosophila phylogeny.</title>
        <authorList>
            <consortium name="Drosophila 12 Genomes Consortium"/>
            <person name="Clark A.G."/>
            <person name="Eisen M.B."/>
            <person name="Smith D.R."/>
            <person name="Bergman C.M."/>
            <person name="Oliver B."/>
            <person name="Markow T.A."/>
            <person name="Kaufman T.C."/>
            <person name="Kellis M."/>
            <person name="Gelbart W."/>
            <person name="Iyer V.N."/>
            <person name="Pollard D.A."/>
            <person name="Sackton T.B."/>
            <person name="Larracuente A.M."/>
            <person name="Singh N.D."/>
            <person name="Abad J.P."/>
            <person name="Abt D.N."/>
            <person name="Adryan B."/>
            <person name="Aguade M."/>
            <person name="Akashi H."/>
            <person name="Anderson W.W."/>
            <person name="Aquadro C.F."/>
            <person name="Ardell D.H."/>
            <person name="Arguello R."/>
            <person name="Artieri C.G."/>
            <person name="Barbash D.A."/>
            <person name="Barker D."/>
            <person name="Barsanti P."/>
            <person name="Batterham P."/>
            <person name="Batzoglou S."/>
            <person name="Begun D."/>
            <person name="Bhutkar A."/>
            <person name="Blanco E."/>
            <person name="Bosak S.A."/>
            <person name="Bradley R.K."/>
            <person name="Brand A.D."/>
            <person name="Brent M.R."/>
            <person name="Brooks A.N."/>
            <person name="Brown R.H."/>
            <person name="Butlin R.K."/>
            <person name="Caggese C."/>
            <person name="Calvi B.R."/>
            <person name="Bernardo de Carvalho A."/>
            <person name="Caspi A."/>
            <person name="Castrezana S."/>
            <person name="Celniker S.E."/>
            <person name="Chang J.L."/>
            <person name="Chapple C."/>
            <person name="Chatterji S."/>
            <person name="Chinwalla A."/>
            <person name="Civetta A."/>
            <person name="Clifton S.W."/>
            <person name="Comeron J.M."/>
            <person name="Costello J.C."/>
            <person name="Coyne J.A."/>
            <person name="Daub J."/>
            <person name="David R.G."/>
            <person name="Delcher A.L."/>
            <person name="Delehaunty K."/>
            <person name="Do C.B."/>
            <person name="Ebling H."/>
            <person name="Edwards K."/>
            <person name="Eickbush T."/>
            <person name="Evans J.D."/>
            <person name="Filipski A."/>
            <person name="Findeiss S."/>
            <person name="Freyhult E."/>
            <person name="Fulton L."/>
            <person name="Fulton R."/>
            <person name="Garcia A.C."/>
            <person name="Gardiner A."/>
            <person name="Garfield D.A."/>
            <person name="Garvin B.E."/>
            <person name="Gibson G."/>
            <person name="Gilbert D."/>
            <person name="Gnerre S."/>
            <person name="Godfrey J."/>
            <person name="Good R."/>
            <person name="Gotea V."/>
            <person name="Gravely B."/>
            <person name="Greenberg A.J."/>
            <person name="Griffiths-Jones S."/>
            <person name="Gross S."/>
            <person name="Guigo R."/>
            <person name="Gustafson E.A."/>
            <person name="Haerty W."/>
            <person name="Hahn M.W."/>
            <person name="Halligan D.L."/>
            <person name="Halpern A.L."/>
            <person name="Halter G.M."/>
            <person name="Han M.V."/>
            <person name="Heger A."/>
            <person name="Hillier L."/>
            <person name="Hinrichs A.S."/>
            <person name="Holmes I."/>
            <person name="Hoskins R.A."/>
            <person name="Hubisz M.J."/>
            <person name="Hultmark D."/>
            <person name="Huntley M.A."/>
            <person name="Jaffe D.B."/>
            <person name="Jagadeeshan S."/>
            <person name="Jeck W.R."/>
            <person name="Johnson J."/>
            <person name="Jones C.D."/>
            <person name="Jordan W.C."/>
            <person name="Karpen G.H."/>
            <person name="Kataoka E."/>
            <person name="Keightley P.D."/>
            <person name="Kheradpour P."/>
            <person name="Kirkness E.F."/>
            <person name="Koerich L.B."/>
            <person name="Kristiansen K."/>
            <person name="Kudrna D."/>
            <person name="Kulathinal R.J."/>
            <person name="Kumar S."/>
            <person name="Kwok R."/>
            <person name="Lander E."/>
            <person name="Langley C.H."/>
            <person name="Lapoint R."/>
            <person name="Lazzaro B.P."/>
            <person name="Lee S.J."/>
            <person name="Levesque L."/>
            <person name="Li R."/>
            <person name="Lin C.F."/>
            <person name="Lin M.F."/>
            <person name="Lindblad-Toh K."/>
            <person name="Llopart A."/>
            <person name="Long M."/>
            <person name="Low L."/>
            <person name="Lozovsky E."/>
            <person name="Lu J."/>
            <person name="Luo M."/>
            <person name="Machado C.A."/>
            <person name="Makalowski W."/>
            <person name="Marzo M."/>
            <person name="Matsuda M."/>
            <person name="Matzkin L."/>
            <person name="McAllister B."/>
            <person name="McBride C.S."/>
            <person name="McKernan B."/>
            <person name="McKernan K."/>
            <person name="Mendez-Lago M."/>
            <person name="Minx P."/>
            <person name="Mollenhauer M.U."/>
            <person name="Montooth K."/>
            <person name="Mount S.M."/>
            <person name="Mu X."/>
            <person name="Myers E."/>
            <person name="Negre B."/>
            <person name="Newfeld S."/>
            <person name="Nielsen R."/>
            <person name="Noor M.A."/>
            <person name="O'Grady P."/>
            <person name="Pachter L."/>
            <person name="Papaceit M."/>
            <person name="Parisi M.J."/>
            <person name="Parisi M."/>
            <person name="Parts L."/>
            <person name="Pedersen J.S."/>
            <person name="Pesole G."/>
            <person name="Phillippy A.M."/>
            <person name="Ponting C.P."/>
            <person name="Pop M."/>
            <person name="Porcelli D."/>
            <person name="Powell J.R."/>
            <person name="Prohaska S."/>
            <person name="Pruitt K."/>
            <person name="Puig M."/>
            <person name="Quesneville H."/>
            <person name="Ram K.R."/>
            <person name="Rand D."/>
            <person name="Rasmussen M.D."/>
            <person name="Reed L.K."/>
            <person name="Reenan R."/>
            <person name="Reily A."/>
            <person name="Remington K.A."/>
            <person name="Rieger T.T."/>
            <person name="Ritchie M.G."/>
            <person name="Robin C."/>
            <person name="Rogers Y.H."/>
            <person name="Rohde C."/>
            <person name="Rozas J."/>
            <person name="Rubenfield M.J."/>
            <person name="Ruiz A."/>
            <person name="Russo S."/>
            <person name="Salzberg S.L."/>
            <person name="Sanchez-Gracia A."/>
            <person name="Saranga D.J."/>
            <person name="Sato H."/>
            <person name="Schaeffer S.W."/>
            <person name="Schatz M.C."/>
            <person name="Schlenke T."/>
            <person name="Schwartz R."/>
            <person name="Segarra C."/>
            <person name="Singh R.S."/>
            <person name="Sirot L."/>
            <person name="Sirota M."/>
            <person name="Sisneros N.B."/>
            <person name="Smith C.D."/>
            <person name="Smith T.F."/>
            <person name="Spieth J."/>
            <person name="Stage D.E."/>
            <person name="Stark A."/>
            <person name="Stephan W."/>
            <person name="Strausberg R.L."/>
            <person name="Strempel S."/>
            <person name="Sturgill D."/>
            <person name="Sutton G."/>
            <person name="Sutton G.G."/>
            <person name="Tao W."/>
            <person name="Teichmann S."/>
            <person name="Tobari Y.N."/>
            <person name="Tomimura Y."/>
            <person name="Tsolas J.M."/>
            <person name="Valente V.L."/>
            <person name="Venter E."/>
            <person name="Venter J.C."/>
            <person name="Vicario S."/>
            <person name="Vieira F.G."/>
            <person name="Vilella A.J."/>
            <person name="Villasante A."/>
            <person name="Walenz B."/>
            <person name="Wang J."/>
            <person name="Wasserman M."/>
            <person name="Watts T."/>
            <person name="Wilson D."/>
            <person name="Wilson R.K."/>
            <person name="Wing R.A."/>
            <person name="Wolfner M.F."/>
            <person name="Wong A."/>
            <person name="Wong G.K."/>
            <person name="Wu C.I."/>
            <person name="Wu G."/>
            <person name="Yamamoto D."/>
            <person name="Yang H.P."/>
            <person name="Yang S.P."/>
            <person name="Yorke J.A."/>
            <person name="Yoshida K."/>
            <person name="Zdobnov E."/>
            <person name="Zhang P."/>
            <person name="Zhang Y."/>
            <person name="Zimin A.V."/>
            <person name="Baldwin J."/>
            <person name="Abdouelleil A."/>
            <person name="Abdulkadir J."/>
            <person name="Abebe A."/>
            <person name="Abera B."/>
            <person name="Abreu J."/>
            <person name="Acer S.C."/>
            <person name="Aftuck L."/>
            <person name="Alexander A."/>
            <person name="An P."/>
            <person name="Anderson E."/>
            <person name="Anderson S."/>
            <person name="Arachi H."/>
            <person name="Azer M."/>
            <person name="Bachantsang P."/>
            <person name="Barry A."/>
            <person name="Bayul T."/>
            <person name="Berlin A."/>
            <person name="Bessette D."/>
            <person name="Bloom T."/>
            <person name="Blye J."/>
            <person name="Boguslavskiy L."/>
            <person name="Bonnet C."/>
            <person name="Boukhgalter B."/>
            <person name="Bourzgui I."/>
            <person name="Brown A."/>
            <person name="Cahill P."/>
            <person name="Channer S."/>
            <person name="Cheshatsang Y."/>
            <person name="Chuda L."/>
            <person name="Citroen M."/>
            <person name="Collymore A."/>
            <person name="Cooke P."/>
            <person name="Costello M."/>
            <person name="D'Aco K."/>
            <person name="Daza R."/>
            <person name="De Haan G."/>
            <person name="DeGray S."/>
            <person name="DeMaso C."/>
            <person name="Dhargay N."/>
            <person name="Dooley K."/>
            <person name="Dooley E."/>
            <person name="Doricent M."/>
            <person name="Dorje P."/>
            <person name="Dorjee K."/>
            <person name="Dupes A."/>
            <person name="Elong R."/>
            <person name="Falk J."/>
            <person name="Farina A."/>
            <person name="Faro S."/>
            <person name="Ferguson D."/>
            <person name="Fisher S."/>
            <person name="Foley C.D."/>
            <person name="Franke A."/>
            <person name="Friedrich D."/>
            <person name="Gadbois L."/>
            <person name="Gearin G."/>
            <person name="Gearin C.R."/>
            <person name="Giannoukos G."/>
            <person name="Goode T."/>
            <person name="Graham J."/>
            <person name="Grandbois E."/>
            <person name="Grewal S."/>
            <person name="Gyaltsen K."/>
            <person name="Hafez N."/>
            <person name="Hagos B."/>
            <person name="Hall J."/>
            <person name="Henson C."/>
            <person name="Hollinger A."/>
            <person name="Honan T."/>
            <person name="Huard M.D."/>
            <person name="Hughes L."/>
            <person name="Hurhula B."/>
            <person name="Husby M.E."/>
            <person name="Kamat A."/>
            <person name="Kanga B."/>
            <person name="Kashin S."/>
            <person name="Khazanovich D."/>
            <person name="Kisner P."/>
            <person name="Lance K."/>
            <person name="Lara M."/>
            <person name="Lee W."/>
            <person name="Lennon N."/>
            <person name="Letendre F."/>
            <person name="LeVine R."/>
            <person name="Lipovsky A."/>
            <person name="Liu X."/>
            <person name="Liu J."/>
            <person name="Liu S."/>
            <person name="Lokyitsang T."/>
            <person name="Lokyitsang Y."/>
            <person name="Lubonja R."/>
            <person name="Lui A."/>
            <person name="MacDonald P."/>
            <person name="Magnisalis V."/>
            <person name="Maru K."/>
            <person name="Matthews C."/>
            <person name="McCusker W."/>
            <person name="McDonough S."/>
            <person name="Mehta T."/>
            <person name="Meldrim J."/>
            <person name="Meneus L."/>
            <person name="Mihai O."/>
            <person name="Mihalev A."/>
            <person name="Mihova T."/>
            <person name="Mittelman R."/>
            <person name="Mlenga V."/>
            <person name="Montmayeur A."/>
            <person name="Mulrain L."/>
            <person name="Navidi A."/>
            <person name="Naylor J."/>
            <person name="Negash T."/>
            <person name="Nguyen T."/>
            <person name="Nguyen N."/>
            <person name="Nicol R."/>
            <person name="Norbu C."/>
            <person name="Norbu N."/>
            <person name="Novod N."/>
            <person name="O'Neill B."/>
            <person name="Osman S."/>
            <person name="Markiewicz E."/>
            <person name="Oyono O.L."/>
            <person name="Patti C."/>
            <person name="Phunkhang P."/>
            <person name="Pierre F."/>
            <person name="Priest M."/>
            <person name="Raghuraman S."/>
            <person name="Rege F."/>
            <person name="Reyes R."/>
            <person name="Rise C."/>
            <person name="Rogov P."/>
            <person name="Ross K."/>
            <person name="Ryan E."/>
            <person name="Settipalli S."/>
            <person name="Shea T."/>
            <person name="Sherpa N."/>
            <person name="Shi L."/>
            <person name="Shih D."/>
            <person name="Sparrow T."/>
            <person name="Spaulding J."/>
            <person name="Stalker J."/>
            <person name="Stange-Thomann N."/>
            <person name="Stavropoulos S."/>
            <person name="Stone C."/>
            <person name="Strader C."/>
            <person name="Tesfaye S."/>
            <person name="Thomson T."/>
            <person name="Thoulutsang Y."/>
            <person name="Thoulutsang D."/>
            <person name="Topham K."/>
            <person name="Topping I."/>
            <person name="Tsamla T."/>
            <person name="Vassiliev H."/>
            <person name="Vo A."/>
            <person name="Wangchuk T."/>
            <person name="Wangdi T."/>
            <person name="Weiand M."/>
            <person name="Wilkinson J."/>
            <person name="Wilson A."/>
            <person name="Yadav S."/>
            <person name="Young G."/>
            <person name="Yu Q."/>
            <person name="Zembek L."/>
            <person name="Zhong D."/>
            <person name="Zimmer A."/>
            <person name="Zwirko Z."/>
            <person name="Jaffe D.B."/>
            <person name="Alvarez P."/>
            <person name="Brockman W."/>
            <person name="Butler J."/>
            <person name="Chin C."/>
            <person name="Gnerre S."/>
            <person name="Grabherr M."/>
            <person name="Kleber M."/>
            <person name="Mauceli E."/>
            <person name="MacCallum I."/>
        </authorList>
    </citation>
    <scope>NUCLEOTIDE SEQUENCE [LARGE SCALE GENOMIC DNA]</scope>
    <source>
        <strain evidence="17">Tai18E2 / Tucson 14021-0261.01</strain>
    </source>
</reference>
<evidence type="ECO:0000256" key="9">
    <source>
        <dbReference type="ARBA" id="ARBA00023157"/>
    </source>
</evidence>
<dbReference type="SMR" id="B4PIV5"/>
<gene>
    <name evidence="16" type="primary">Dyak\GE21499</name>
    <name evidence="16" type="synonym">dyak_GLEANR_5251</name>
    <name evidence="16" type="synonym">GE21499</name>
    <name evidence="16" type="ORF">Dyak_GE21499</name>
</gene>
<keyword evidence="11" id="KW-0325">Glycoprotein</keyword>
<dbReference type="FunFam" id="1.20.1070.10:FF:000297">
    <property type="entry name" value="G-protein coupled receptor Mth"/>
    <property type="match status" value="1"/>
</dbReference>
<feature type="signal peptide" evidence="14">
    <location>
        <begin position="1"/>
        <end position="18"/>
    </location>
</feature>
<dbReference type="OrthoDB" id="6134459at2759"/>
<dbReference type="PANTHER" id="PTHR47154">
    <property type="entry name" value="G-PROTEIN COUPLED RECEPTOR MTH-RELATED"/>
    <property type="match status" value="1"/>
</dbReference>
<dbReference type="HOGENOM" id="CLU_002753_3_0_1"/>
<keyword evidence="5 14" id="KW-0732">Signal</keyword>
<keyword evidence="8 13" id="KW-0472">Membrane</keyword>
<dbReference type="Pfam" id="PF00002">
    <property type="entry name" value="7tm_2"/>
    <property type="match status" value="1"/>
</dbReference>
<dbReference type="CDD" id="cd15039">
    <property type="entry name" value="7tmB3_Methuselah-like"/>
    <property type="match status" value="1"/>
</dbReference>
<dbReference type="Gene3D" id="1.20.1070.10">
    <property type="entry name" value="Rhodopsin 7-helix transmembrane proteins"/>
    <property type="match status" value="1"/>
</dbReference>
<dbReference type="GO" id="GO:0008340">
    <property type="term" value="P:determination of adult lifespan"/>
    <property type="evidence" value="ECO:0007669"/>
    <property type="project" value="UniProtKB-ARBA"/>
</dbReference>
<dbReference type="PANTHER" id="PTHR47154:SF2">
    <property type="entry name" value="G-PROTEIN COUPLED RECEPTOR MTH-RELATED"/>
    <property type="match status" value="1"/>
</dbReference>
<dbReference type="InterPro" id="IPR000832">
    <property type="entry name" value="GPCR_2_secretin-like"/>
</dbReference>
<evidence type="ECO:0000256" key="6">
    <source>
        <dbReference type="ARBA" id="ARBA00022989"/>
    </source>
</evidence>
<dbReference type="GO" id="GO:0005886">
    <property type="term" value="C:plasma membrane"/>
    <property type="evidence" value="ECO:0007669"/>
    <property type="project" value="UniProtKB-SubCell"/>
</dbReference>
<sequence length="513" mass="58647">MLLLGSLITYLLVKLLSANAEIADCSFFDTVDISLGQRLSNGSYLYEGLLIPAHLTDVYEFKLLPNGGKEQVPSHVRGCACKLRTCVRFCCPHDNLMDGGACVPNMTAEEQEILNPFLNVTLADGSVVQRHFRKDLIVQGDLPSPSCKMFSLDNRQKLEEYTLFENGTFLRHFHNVYLDKREYCLQHLTFQDNDDYSIRITPHNCLIEPKRMGQTVVMIISLICMLLTMAVFLCVRKLRNLDGKCLVCYVACLFFGYLMLLLNLWQLSISFCHTAGFLGYFFVMAAFFWLSVMSRHLWRFLTTPKTPSDGAFLRYSCFAWGMALALTGVTFLADRVIGSDAWRPYMGNAGHCWISTYSWSAMLYFYGPMLIIILFNITMFTLTAKYFIDLKLALRKIARNSGLEQKMKSDKINYIQLLALFTLMGISWSIEIFNYLYQNDDLWVNVVGSYFNWSQGIIIFVLFILKPKTLRLIKEQILPQKKGLCLKLSANLPSVCSETISNTPSPIRMSMKL</sequence>